<evidence type="ECO:0000256" key="9">
    <source>
        <dbReference type="ARBA" id="ARBA00023235"/>
    </source>
</evidence>
<keyword evidence="6 11" id="KW-0460">Magnesium</keyword>
<feature type="binding site" evidence="11">
    <location>
        <begin position="66"/>
        <end position="68"/>
    </location>
    <ligand>
        <name>FMN</name>
        <dbReference type="ChEBI" id="CHEBI:58210"/>
    </ligand>
</feature>
<name>A0A1G5HZJ5_9RHOB</name>
<keyword evidence="8 11" id="KW-0414">Isoprene biosynthesis</keyword>
<evidence type="ECO:0000256" key="11">
    <source>
        <dbReference type="HAMAP-Rule" id="MF_00354"/>
    </source>
</evidence>
<feature type="binding site" evidence="11">
    <location>
        <position position="192"/>
    </location>
    <ligand>
        <name>FMN</name>
        <dbReference type="ChEBI" id="CHEBI:58210"/>
    </ligand>
</feature>
<accession>A0A1G5HZJ5</accession>
<dbReference type="Proteomes" id="UP000199502">
    <property type="component" value="Unassembled WGS sequence"/>
</dbReference>
<feature type="binding site" evidence="11">
    <location>
        <position position="161"/>
    </location>
    <ligand>
        <name>Mg(2+)</name>
        <dbReference type="ChEBI" id="CHEBI:18420"/>
    </ligand>
</feature>
<keyword evidence="4 11" id="KW-0288">FMN</keyword>
<feature type="binding site" evidence="11">
    <location>
        <position position="160"/>
    </location>
    <ligand>
        <name>substrate</name>
    </ligand>
</feature>
<dbReference type="GO" id="GO:0005737">
    <property type="term" value="C:cytoplasm"/>
    <property type="evidence" value="ECO:0007669"/>
    <property type="project" value="UniProtKB-SubCell"/>
</dbReference>
<keyword evidence="5 11" id="KW-0479">Metal-binding</keyword>
<dbReference type="InterPro" id="IPR000262">
    <property type="entry name" value="FMN-dep_DH"/>
</dbReference>
<dbReference type="PIRSF" id="PIRSF003314">
    <property type="entry name" value="IPP_isomerase"/>
    <property type="match status" value="1"/>
</dbReference>
<proteinExistence type="inferred from homology"/>
<evidence type="ECO:0000256" key="1">
    <source>
        <dbReference type="ARBA" id="ARBA00001917"/>
    </source>
</evidence>
<keyword evidence="2 11" id="KW-0963">Cytoplasm</keyword>
<comment type="catalytic activity">
    <reaction evidence="11">
        <text>isopentenyl diphosphate = dimethylallyl diphosphate</text>
        <dbReference type="Rhea" id="RHEA:23284"/>
        <dbReference type="ChEBI" id="CHEBI:57623"/>
        <dbReference type="ChEBI" id="CHEBI:128769"/>
        <dbReference type="EC" id="5.3.3.2"/>
    </reaction>
</comment>
<dbReference type="GO" id="GO:0070402">
    <property type="term" value="F:NADPH binding"/>
    <property type="evidence" value="ECO:0007669"/>
    <property type="project" value="UniProtKB-UniRule"/>
</dbReference>
<comment type="subunit">
    <text evidence="10 11">Homooctamer. Dimer of tetramers.</text>
</comment>
<feature type="binding site" evidence="11">
    <location>
        <begin position="272"/>
        <end position="274"/>
    </location>
    <ligand>
        <name>FMN</name>
        <dbReference type="ChEBI" id="CHEBI:58210"/>
    </ligand>
</feature>
<comment type="cofactor">
    <cofactor evidence="11">
        <name>Mg(2+)</name>
        <dbReference type="ChEBI" id="CHEBI:18420"/>
    </cofactor>
</comment>
<comment type="cofactor">
    <cofactor evidence="1 11">
        <name>FMN</name>
        <dbReference type="ChEBI" id="CHEBI:58210"/>
    </cofactor>
</comment>
<feature type="binding site" evidence="11">
    <location>
        <position position="96"/>
    </location>
    <ligand>
        <name>FMN</name>
        <dbReference type="ChEBI" id="CHEBI:58210"/>
    </ligand>
</feature>
<feature type="binding site" evidence="11">
    <location>
        <position position="125"/>
    </location>
    <ligand>
        <name>FMN</name>
        <dbReference type="ChEBI" id="CHEBI:58210"/>
    </ligand>
</feature>
<evidence type="ECO:0000256" key="6">
    <source>
        <dbReference type="ARBA" id="ARBA00022842"/>
    </source>
</evidence>
<dbReference type="SUPFAM" id="SSF51395">
    <property type="entry name" value="FMN-linked oxidoreductases"/>
    <property type="match status" value="1"/>
</dbReference>
<dbReference type="GO" id="GO:0010181">
    <property type="term" value="F:FMN binding"/>
    <property type="evidence" value="ECO:0007669"/>
    <property type="project" value="UniProtKB-UniRule"/>
</dbReference>
<feature type="binding site" evidence="11">
    <location>
        <begin position="293"/>
        <end position="294"/>
    </location>
    <ligand>
        <name>FMN</name>
        <dbReference type="ChEBI" id="CHEBI:58210"/>
    </ligand>
</feature>
<dbReference type="GO" id="GO:0000287">
    <property type="term" value="F:magnesium ion binding"/>
    <property type="evidence" value="ECO:0007669"/>
    <property type="project" value="UniProtKB-UniRule"/>
</dbReference>
<protein>
    <recommendedName>
        <fullName evidence="11">Isopentenyl-diphosphate delta-isomerase</fullName>
        <shortName evidence="11">IPP isomerase</shortName>
        <ecNumber evidence="11">5.3.3.2</ecNumber>
    </recommendedName>
    <alternativeName>
        <fullName evidence="11">Isopentenyl diphosphate:dimethylallyl diphosphate isomerase</fullName>
    </alternativeName>
    <alternativeName>
        <fullName evidence="11">Isopentenyl pyrophosphate isomerase</fullName>
    </alternativeName>
    <alternativeName>
        <fullName evidence="11">Type 2 isopentenyl diphosphate isomerase</fullName>
        <shortName evidence="11">IDI-2</shortName>
    </alternativeName>
</protein>
<keyword evidence="3 11" id="KW-0285">Flavoprotein</keyword>
<evidence type="ECO:0000313" key="14">
    <source>
        <dbReference type="Proteomes" id="UP000199502"/>
    </source>
</evidence>
<evidence type="ECO:0000256" key="5">
    <source>
        <dbReference type="ARBA" id="ARBA00022723"/>
    </source>
</evidence>
<evidence type="ECO:0000256" key="3">
    <source>
        <dbReference type="ARBA" id="ARBA00022630"/>
    </source>
</evidence>
<comment type="cofactor">
    <cofactor evidence="11">
        <name>NADPH</name>
        <dbReference type="ChEBI" id="CHEBI:57783"/>
    </cofactor>
</comment>
<evidence type="ECO:0000259" key="12">
    <source>
        <dbReference type="Pfam" id="PF01070"/>
    </source>
</evidence>
<dbReference type="HAMAP" id="MF_00354">
    <property type="entry name" value="Idi_2"/>
    <property type="match status" value="1"/>
</dbReference>
<comment type="caution">
    <text evidence="11">Lacks conserved residue(s) required for the propagation of feature annotation.</text>
</comment>
<comment type="similarity">
    <text evidence="11">Belongs to the IPP isomerase type 2 family.</text>
</comment>
<feature type="domain" description="FMN-dependent dehydrogenase" evidence="12">
    <location>
        <begin position="177"/>
        <end position="337"/>
    </location>
</feature>
<dbReference type="GO" id="GO:0004452">
    <property type="term" value="F:isopentenyl-diphosphate delta-isomerase activity"/>
    <property type="evidence" value="ECO:0007669"/>
    <property type="project" value="UniProtKB-UniRule"/>
</dbReference>
<dbReference type="GO" id="GO:0016491">
    <property type="term" value="F:oxidoreductase activity"/>
    <property type="evidence" value="ECO:0007669"/>
    <property type="project" value="InterPro"/>
</dbReference>
<dbReference type="AlphaFoldDB" id="A0A1G5HZJ5"/>
<feature type="binding site" evidence="11">
    <location>
        <position position="65"/>
    </location>
    <ligand>
        <name>FMN</name>
        <dbReference type="ChEBI" id="CHEBI:58210"/>
    </ligand>
</feature>
<keyword evidence="14" id="KW-1185">Reference proteome</keyword>
<dbReference type="Pfam" id="PF01070">
    <property type="entry name" value="FMN_dh"/>
    <property type="match status" value="1"/>
</dbReference>
<dbReference type="PANTHER" id="PTHR43665:SF1">
    <property type="entry name" value="ISOPENTENYL-DIPHOSPHATE DELTA-ISOMERASE"/>
    <property type="match status" value="1"/>
</dbReference>
<dbReference type="STRING" id="336292.SAMN05660710_02413"/>
<dbReference type="Gene3D" id="3.20.20.70">
    <property type="entry name" value="Aldolase class I"/>
    <property type="match status" value="1"/>
</dbReference>
<evidence type="ECO:0000256" key="8">
    <source>
        <dbReference type="ARBA" id="ARBA00023229"/>
    </source>
</evidence>
<feature type="binding site" evidence="11">
    <location>
        <begin position="7"/>
        <end position="8"/>
    </location>
    <ligand>
        <name>substrate</name>
    </ligand>
</feature>
<gene>
    <name evidence="11" type="primary">fni</name>
    <name evidence="13" type="ORF">SAMN05660710_02413</name>
</gene>
<evidence type="ECO:0000256" key="4">
    <source>
        <dbReference type="ARBA" id="ARBA00022643"/>
    </source>
</evidence>
<dbReference type="EMBL" id="FMVT01000007">
    <property type="protein sequence ID" value="SCY69295.1"/>
    <property type="molecule type" value="Genomic_DNA"/>
</dbReference>
<reference evidence="13 14" key="1">
    <citation type="submission" date="2016-10" db="EMBL/GenBank/DDBJ databases">
        <authorList>
            <person name="de Groot N.N."/>
        </authorList>
    </citation>
    <scope>NUCLEOTIDE SEQUENCE [LARGE SCALE GENOMIC DNA]</scope>
    <source>
        <strain evidence="13 14">CGMCC 1.8925</strain>
    </source>
</reference>
<keyword evidence="7 11" id="KW-0521">NADP</keyword>
<dbReference type="CDD" id="cd02811">
    <property type="entry name" value="IDI-2_FMN"/>
    <property type="match status" value="1"/>
</dbReference>
<dbReference type="InterPro" id="IPR011179">
    <property type="entry name" value="IPdP_isomerase"/>
</dbReference>
<dbReference type="InterPro" id="IPR013785">
    <property type="entry name" value="Aldolase_TIM"/>
</dbReference>
<dbReference type="GO" id="GO:0008299">
    <property type="term" value="P:isoprenoid biosynthetic process"/>
    <property type="evidence" value="ECO:0007669"/>
    <property type="project" value="UniProtKB-UniRule"/>
</dbReference>
<keyword evidence="9 11" id="KW-0413">Isomerase</keyword>
<dbReference type="RefSeq" id="WP_090744582.1">
    <property type="nucleotide sequence ID" value="NZ_FMVT01000007.1"/>
</dbReference>
<dbReference type="PANTHER" id="PTHR43665">
    <property type="entry name" value="ISOPENTENYL-DIPHOSPHATE DELTA-ISOMERASE"/>
    <property type="match status" value="1"/>
</dbReference>
<feature type="binding site" evidence="11">
    <location>
        <begin position="96"/>
        <end position="98"/>
    </location>
    <ligand>
        <name>substrate</name>
    </ligand>
</feature>
<comment type="subcellular location">
    <subcellularLocation>
        <location evidence="11">Cytoplasm</location>
    </subcellularLocation>
</comment>
<evidence type="ECO:0000313" key="13">
    <source>
        <dbReference type="EMBL" id="SCY69295.1"/>
    </source>
</evidence>
<dbReference type="OrthoDB" id="9795032at2"/>
<evidence type="ECO:0000256" key="2">
    <source>
        <dbReference type="ARBA" id="ARBA00022490"/>
    </source>
</evidence>
<dbReference type="NCBIfam" id="TIGR02151">
    <property type="entry name" value="IPP_isom_2"/>
    <property type="match status" value="1"/>
</dbReference>
<organism evidence="13 14">
    <name type="scientific">Paracoccus tibetensis</name>
    <dbReference type="NCBI Taxonomy" id="336292"/>
    <lineage>
        <taxon>Bacteria</taxon>
        <taxon>Pseudomonadati</taxon>
        <taxon>Pseudomonadota</taxon>
        <taxon>Alphaproteobacteria</taxon>
        <taxon>Rhodobacterales</taxon>
        <taxon>Paracoccaceae</taxon>
        <taxon>Paracoccus</taxon>
    </lineage>
</organism>
<comment type="function">
    <text evidence="11">Involved in the biosynthesis of isoprenoids. Catalyzes the 1,3-allylic rearrangement of the homoallylic substrate isopentenyl (IPP) to its allylic isomer, dimethylallyl diphosphate (DMAPP).</text>
</comment>
<evidence type="ECO:0000256" key="7">
    <source>
        <dbReference type="ARBA" id="ARBA00022857"/>
    </source>
</evidence>
<dbReference type="EC" id="5.3.3.2" evidence="11"/>
<sequence>MTDISGRKSDHLRIVAEGLGTQASRETGFDRVQFCHIALPELDLDAIDMGTTFLGRRMAAPLLVSAMTGGPAEAARINAHIAEACAGLGIALSVGSQRIAVEHGAAGGLGRDLRARAPKIPILGNIGAVQLNYGIGLPEAQRAVDMIEADALILHLNPLQEAIQTGGDRNFAGLLPKIEALARALPVPLGIKEVGAGLAPQLVRRLQEAGVTILDVAGLGGTSWARVEAERGDARARAIAAPFHDWGIPTAEALALAAPLMRPGATLIASGGVRHGLDVARAIRLGAGLAGQAAHALHAARDSAEALEAHFADVIAQLRIAMFCTGSADLDALRRAVLLGGAHAAPAADGCDSMKSGNAAAAALGSAFDPEGLDR</sequence>
<feature type="binding site" evidence="11">
    <location>
        <position position="222"/>
    </location>
    <ligand>
        <name>FMN</name>
        <dbReference type="ChEBI" id="CHEBI:58210"/>
    </ligand>
</feature>
<evidence type="ECO:0000256" key="10">
    <source>
        <dbReference type="ARBA" id="ARBA00025810"/>
    </source>
</evidence>